<dbReference type="PANTHER" id="PTHR38115:SF1">
    <property type="entry name" value="LIPOCALIN-LIKE DOMAIN-CONTAINING PROTEIN"/>
    <property type="match status" value="1"/>
</dbReference>
<reference evidence="1 2" key="1">
    <citation type="journal article" date="2012" name="PLoS Pathog.">
        <title>Diverse lifestyles and strategies of plant pathogenesis encoded in the genomes of eighteen Dothideomycetes fungi.</title>
        <authorList>
            <person name="Ohm R.A."/>
            <person name="Feau N."/>
            <person name="Henrissat B."/>
            <person name="Schoch C.L."/>
            <person name="Horwitz B.A."/>
            <person name="Barry K.W."/>
            <person name="Condon B.J."/>
            <person name="Copeland A.C."/>
            <person name="Dhillon B."/>
            <person name="Glaser F."/>
            <person name="Hesse C.N."/>
            <person name="Kosti I."/>
            <person name="LaButti K."/>
            <person name="Lindquist E.A."/>
            <person name="Lucas S."/>
            <person name="Salamov A.A."/>
            <person name="Bradshaw R.E."/>
            <person name="Ciuffetti L."/>
            <person name="Hamelin R.C."/>
            <person name="Kema G.H.J."/>
            <person name="Lawrence C."/>
            <person name="Scott J.A."/>
            <person name="Spatafora J.W."/>
            <person name="Turgeon B.G."/>
            <person name="de Wit P.J.G.M."/>
            <person name="Zhong S."/>
            <person name="Goodwin S.B."/>
            <person name="Grigoriev I.V."/>
        </authorList>
    </citation>
    <scope>NUCLEOTIDE SEQUENCE [LARGE SCALE GENOMIC DNA]</scope>
    <source>
        <strain evidence="2">28A</strain>
    </source>
</reference>
<dbReference type="AlphaFoldDB" id="R0IF61"/>
<gene>
    <name evidence="1" type="ORF">SETTUDRAFT_92738</name>
</gene>
<protein>
    <submittedName>
        <fullName evidence="1">Uncharacterized protein</fullName>
    </submittedName>
</protein>
<dbReference type="EMBL" id="KB908814">
    <property type="protein sequence ID" value="EOA83701.1"/>
    <property type="molecule type" value="Genomic_DNA"/>
</dbReference>
<sequence length="184" mass="20678">MAAPPSKTLHTLSGQWALNRTYSGDFSQILALQGINILIRKAATSASIQLKISQPDDYHVSMYSSMASGRIPGKTEEYTLDYEWRAEKDALFGEVVARSRWISTDDARATGVVSPADEAWLESGADAEGRLIYGEARKEGKWEASHLWGFELINGQRRHVRRVRARSAKGQELRVRMVYDFVSE</sequence>
<name>R0IF61_EXST2</name>
<dbReference type="PANTHER" id="PTHR38115">
    <property type="entry name" value="LIPOCALIN-LIKE DOMAIN-CONTAINING PROTEIN"/>
    <property type="match status" value="1"/>
</dbReference>
<evidence type="ECO:0000313" key="1">
    <source>
        <dbReference type="EMBL" id="EOA83701.1"/>
    </source>
</evidence>
<dbReference type="OrthoDB" id="425354at2759"/>
<dbReference type="HOGENOM" id="CLU_088979_2_0_1"/>
<accession>R0IF61</accession>
<dbReference type="GeneID" id="19405991"/>
<dbReference type="InterPro" id="IPR053037">
    <property type="entry name" value="Pericyclase_pydY-like"/>
</dbReference>
<reference evidence="1 2" key="2">
    <citation type="journal article" date="2013" name="PLoS Genet.">
        <title>Comparative genome structure, secondary metabolite, and effector coding capacity across Cochliobolus pathogens.</title>
        <authorList>
            <person name="Condon B.J."/>
            <person name="Leng Y."/>
            <person name="Wu D."/>
            <person name="Bushley K.E."/>
            <person name="Ohm R.A."/>
            <person name="Otillar R."/>
            <person name="Martin J."/>
            <person name="Schackwitz W."/>
            <person name="Grimwood J."/>
            <person name="MohdZainudin N."/>
            <person name="Xue C."/>
            <person name="Wang R."/>
            <person name="Manning V.A."/>
            <person name="Dhillon B."/>
            <person name="Tu Z.J."/>
            <person name="Steffenson B.J."/>
            <person name="Salamov A."/>
            <person name="Sun H."/>
            <person name="Lowry S."/>
            <person name="LaButti K."/>
            <person name="Han J."/>
            <person name="Copeland A."/>
            <person name="Lindquist E."/>
            <person name="Barry K."/>
            <person name="Schmutz J."/>
            <person name="Baker S.E."/>
            <person name="Ciuffetti L.M."/>
            <person name="Grigoriev I.V."/>
            <person name="Zhong S."/>
            <person name="Turgeon B.G."/>
        </authorList>
    </citation>
    <scope>NUCLEOTIDE SEQUENCE [LARGE SCALE GENOMIC DNA]</scope>
    <source>
        <strain evidence="2">28A</strain>
    </source>
</reference>
<dbReference type="eggNOG" id="ENOG502RU9H">
    <property type="taxonomic scope" value="Eukaryota"/>
</dbReference>
<organism evidence="1 2">
    <name type="scientific">Exserohilum turcicum (strain 28A)</name>
    <name type="common">Northern leaf blight fungus</name>
    <name type="synonym">Setosphaeria turcica</name>
    <dbReference type="NCBI Taxonomy" id="671987"/>
    <lineage>
        <taxon>Eukaryota</taxon>
        <taxon>Fungi</taxon>
        <taxon>Dikarya</taxon>
        <taxon>Ascomycota</taxon>
        <taxon>Pezizomycotina</taxon>
        <taxon>Dothideomycetes</taxon>
        <taxon>Pleosporomycetidae</taxon>
        <taxon>Pleosporales</taxon>
        <taxon>Pleosporineae</taxon>
        <taxon>Pleosporaceae</taxon>
        <taxon>Exserohilum</taxon>
    </lineage>
</organism>
<dbReference type="Proteomes" id="UP000016935">
    <property type="component" value="Unassembled WGS sequence"/>
</dbReference>
<evidence type="ECO:0000313" key="2">
    <source>
        <dbReference type="Proteomes" id="UP000016935"/>
    </source>
</evidence>
<keyword evidence="2" id="KW-1185">Reference proteome</keyword>
<proteinExistence type="predicted"/>
<dbReference type="RefSeq" id="XP_008028216.1">
    <property type="nucleotide sequence ID" value="XM_008030025.1"/>
</dbReference>